<evidence type="ECO:0000313" key="1">
    <source>
        <dbReference type="EMBL" id="KAL3876756.1"/>
    </source>
</evidence>
<organism evidence="1 2">
    <name type="scientific">Sinanodonta woodiana</name>
    <name type="common">Chinese pond mussel</name>
    <name type="synonym">Anodonta woodiana</name>
    <dbReference type="NCBI Taxonomy" id="1069815"/>
    <lineage>
        <taxon>Eukaryota</taxon>
        <taxon>Metazoa</taxon>
        <taxon>Spiralia</taxon>
        <taxon>Lophotrochozoa</taxon>
        <taxon>Mollusca</taxon>
        <taxon>Bivalvia</taxon>
        <taxon>Autobranchia</taxon>
        <taxon>Heteroconchia</taxon>
        <taxon>Palaeoheterodonta</taxon>
        <taxon>Unionida</taxon>
        <taxon>Unionoidea</taxon>
        <taxon>Unionidae</taxon>
        <taxon>Unioninae</taxon>
        <taxon>Sinanodonta</taxon>
    </lineage>
</organism>
<keyword evidence="2" id="KW-1185">Reference proteome</keyword>
<name>A0ABD3WRZ5_SINWO</name>
<comment type="caution">
    <text evidence="1">The sequence shown here is derived from an EMBL/GenBank/DDBJ whole genome shotgun (WGS) entry which is preliminary data.</text>
</comment>
<proteinExistence type="predicted"/>
<dbReference type="Proteomes" id="UP001634394">
    <property type="component" value="Unassembled WGS sequence"/>
</dbReference>
<protein>
    <submittedName>
        <fullName evidence="1">Uncharacterized protein</fullName>
    </submittedName>
</protein>
<sequence length="433" mass="49136">MATSFGSNTSLSLQNYILTSATCQEQLNKPLSFTNFQSGNIPAQQYIQRFSDDPLFSDITATVVTPKFAKRCQLTRIDVCSSESFHSGDKYSDCFTVSLLDRYLTRGLPNSCQTSRGRFVRKQVSPVCNMDIKDIKSLRCNQLCAENVLSVWVENRDKYLNKYSSNSSEDEKGDQFTFCTSRNEKRESILVHPPRGKSMIIKSAEKGSHGEKIKKNYDKSNISEIGPYLYDMVEWSRTIASLDAKAQHRIQNKPSKDGSHRSNDVTWSSRCSNYDGCSIKGHTTGTNMPTRHAKNVNVCERFQKERSSCYDTNSTQNSNSLHIYESGKYVRKRLTSTEFKRKVHMNYGDGKRRRMKTNGILKPASSNVTIINDILTSADVSRQKLTNLSNKSHVVFTPVTRAISRSVGPCKKQITMKINIILMKKNCSRILYL</sequence>
<evidence type="ECO:0000313" key="2">
    <source>
        <dbReference type="Proteomes" id="UP001634394"/>
    </source>
</evidence>
<dbReference type="AlphaFoldDB" id="A0ABD3WRZ5"/>
<accession>A0ABD3WRZ5</accession>
<dbReference type="EMBL" id="JBJQND010000005">
    <property type="protein sequence ID" value="KAL3876756.1"/>
    <property type="molecule type" value="Genomic_DNA"/>
</dbReference>
<gene>
    <name evidence="1" type="ORF">ACJMK2_034552</name>
</gene>
<reference evidence="1 2" key="1">
    <citation type="submission" date="2024-11" db="EMBL/GenBank/DDBJ databases">
        <title>Chromosome-level genome assembly of the freshwater bivalve Anodonta woodiana.</title>
        <authorList>
            <person name="Chen X."/>
        </authorList>
    </citation>
    <scope>NUCLEOTIDE SEQUENCE [LARGE SCALE GENOMIC DNA]</scope>
    <source>
        <strain evidence="1">MN2024</strain>
        <tissue evidence="1">Gills</tissue>
    </source>
</reference>